<evidence type="ECO:0000256" key="1">
    <source>
        <dbReference type="SAM" id="MobiDB-lite"/>
    </source>
</evidence>
<feature type="region of interest" description="Disordered" evidence="1">
    <location>
        <begin position="36"/>
        <end position="79"/>
    </location>
</feature>
<keyword evidence="3" id="KW-1185">Reference proteome</keyword>
<dbReference type="EMBL" id="NIVC01004348">
    <property type="protein sequence ID" value="PAA47742.1"/>
    <property type="molecule type" value="Genomic_DNA"/>
</dbReference>
<organism evidence="2 3">
    <name type="scientific">Macrostomum lignano</name>
    <dbReference type="NCBI Taxonomy" id="282301"/>
    <lineage>
        <taxon>Eukaryota</taxon>
        <taxon>Metazoa</taxon>
        <taxon>Spiralia</taxon>
        <taxon>Lophotrochozoa</taxon>
        <taxon>Platyhelminthes</taxon>
        <taxon>Rhabditophora</taxon>
        <taxon>Macrostomorpha</taxon>
        <taxon>Macrostomida</taxon>
        <taxon>Macrostomidae</taxon>
        <taxon>Macrostomum</taxon>
    </lineage>
</organism>
<protein>
    <submittedName>
        <fullName evidence="2">Uncharacterized protein</fullName>
    </submittedName>
</protein>
<reference evidence="2 3" key="1">
    <citation type="submission" date="2017-06" db="EMBL/GenBank/DDBJ databases">
        <title>A platform for efficient transgenesis in Macrostomum lignano, a flatworm model organism for stem cell research.</title>
        <authorList>
            <person name="Berezikov E."/>
        </authorList>
    </citation>
    <scope>NUCLEOTIDE SEQUENCE [LARGE SCALE GENOMIC DNA]</scope>
    <source>
        <strain evidence="2">DV1</strain>
        <tissue evidence="2">Whole organism</tissue>
    </source>
</reference>
<proteinExistence type="predicted"/>
<evidence type="ECO:0000313" key="3">
    <source>
        <dbReference type="Proteomes" id="UP000215902"/>
    </source>
</evidence>
<gene>
    <name evidence="2" type="ORF">BOX15_Mlig005562g1</name>
</gene>
<name>A0A267DGP2_9PLAT</name>
<dbReference type="Proteomes" id="UP000215902">
    <property type="component" value="Unassembled WGS sequence"/>
</dbReference>
<evidence type="ECO:0000313" key="2">
    <source>
        <dbReference type="EMBL" id="PAA47742.1"/>
    </source>
</evidence>
<sequence>MAPRLRHHLASLLKGFVRRRRRAASATIITCSASTPVGKTAANGDEGSASGDMNQNRPPSPAKSSSSTTTHSSRKRQEQRRLSFLGLGLVFLDRSAVAVDATTDKADLRLGVTLVAETPDNERQRLLLQEEIALPMERCIADCLAVGTCGGGCGDGPMSEVTVRSCQSPEWQLAMAAVKISDRRKKMRCLK</sequence>
<accession>A0A267DGP2</accession>
<feature type="compositionally biased region" description="Low complexity" evidence="1">
    <location>
        <begin position="62"/>
        <end position="71"/>
    </location>
</feature>
<comment type="caution">
    <text evidence="2">The sequence shown here is derived from an EMBL/GenBank/DDBJ whole genome shotgun (WGS) entry which is preliminary data.</text>
</comment>
<dbReference type="AlphaFoldDB" id="A0A267DGP2"/>